<protein>
    <recommendedName>
        <fullName evidence="4">Expansin-like EG45 domain-containing protein</fullName>
    </recommendedName>
</protein>
<evidence type="ECO:0000313" key="3">
    <source>
        <dbReference type="Proteomes" id="UP000014680"/>
    </source>
</evidence>
<keyword evidence="1" id="KW-0732">Signal</keyword>
<sequence>MEMLLTFLYMSITMAVNFDVPCMLGMRLEALENIGVRGVVGTRAVKSLQCYADLPHYEKDVYAYSTQSYCLISQALYFQTITNDLVPRCGACIEITGPSMKPITCQLVGSYMVPNATDLTMQYSIPRTFFADRKFVSDVAMNPSTDDSSIVTPVNVRNVQCPFKTYPVLEVYKKNTTHITFKVYNFNSVIYKARINKKTDYVINKDSSFVIPLPVNPVFVQIMSVRLMVVSFGYITDKIGKYYGNTQTPMDSDWDKCQFTPQNVVISNHTSNDNYFEWITSTVPGNTVDTVYPETKLINDSITFNETGKAYLSFRYRVPFKEVFFFSTLKIVSSSSSQYSFDGIDLFTMGKDNPKSAVVSTCDKLVFNKSVTQVGNTYEGIFEFSLKISRCTSFFNTFVIGFTGEPNAVLHFSSITFDETSYKNGLKLCPLGAYQCKQVVCNPTESSPDDGGVVQFTKGCTPFCGVCPMGQVCTTSGVCIVRENKNQRSYSPQYTVLFYLMLITLYIL</sequence>
<dbReference type="EMBL" id="KB207106">
    <property type="protein sequence ID" value="ELP84820.1"/>
    <property type="molecule type" value="Genomic_DNA"/>
</dbReference>
<evidence type="ECO:0008006" key="4">
    <source>
        <dbReference type="Google" id="ProtNLM"/>
    </source>
</evidence>
<dbReference type="AlphaFoldDB" id="L7FJS8"/>
<evidence type="ECO:0000256" key="1">
    <source>
        <dbReference type="SAM" id="SignalP"/>
    </source>
</evidence>
<gene>
    <name evidence="2" type="ORF">EIN_283660</name>
</gene>
<accession>L7FJS8</accession>
<dbReference type="RefSeq" id="XP_004184166.1">
    <property type="nucleotide sequence ID" value="XM_004184118.1"/>
</dbReference>
<dbReference type="Proteomes" id="UP000014680">
    <property type="component" value="Unassembled WGS sequence"/>
</dbReference>
<evidence type="ECO:0000313" key="2">
    <source>
        <dbReference type="EMBL" id="ELP84820.1"/>
    </source>
</evidence>
<feature type="signal peptide" evidence="1">
    <location>
        <begin position="1"/>
        <end position="15"/>
    </location>
</feature>
<name>L7FJS8_ENTIV</name>
<organism evidence="2 3">
    <name type="scientific">Entamoeba invadens IP1</name>
    <dbReference type="NCBI Taxonomy" id="370355"/>
    <lineage>
        <taxon>Eukaryota</taxon>
        <taxon>Amoebozoa</taxon>
        <taxon>Evosea</taxon>
        <taxon>Archamoebae</taxon>
        <taxon>Mastigamoebida</taxon>
        <taxon>Entamoebidae</taxon>
        <taxon>Entamoeba</taxon>
    </lineage>
</organism>
<dbReference type="OrthoDB" id="26093at2759"/>
<keyword evidence="3" id="KW-1185">Reference proteome</keyword>
<feature type="chain" id="PRO_5013356915" description="Expansin-like EG45 domain-containing protein" evidence="1">
    <location>
        <begin position="16"/>
        <end position="508"/>
    </location>
</feature>
<dbReference type="KEGG" id="eiv:EIN_283660"/>
<dbReference type="VEuPathDB" id="AmoebaDB:EIN_283660"/>
<dbReference type="GeneID" id="14883786"/>
<reference evidence="2 3" key="1">
    <citation type="submission" date="2012-10" db="EMBL/GenBank/DDBJ databases">
        <authorList>
            <person name="Zafar N."/>
            <person name="Inman J."/>
            <person name="Hall N."/>
            <person name="Lorenzi H."/>
            <person name="Caler E."/>
        </authorList>
    </citation>
    <scope>NUCLEOTIDE SEQUENCE [LARGE SCALE GENOMIC DNA]</scope>
    <source>
        <strain evidence="2 3">IP1</strain>
    </source>
</reference>
<proteinExistence type="predicted"/>